<keyword evidence="1" id="KW-0472">Membrane</keyword>
<feature type="transmembrane region" description="Helical" evidence="1">
    <location>
        <begin position="90"/>
        <end position="114"/>
    </location>
</feature>
<keyword evidence="1" id="KW-0812">Transmembrane</keyword>
<dbReference type="AlphaFoldDB" id="U4TM61"/>
<dbReference type="HOGENOM" id="CLU_1314117_0_0_9"/>
<feature type="transmembrane region" description="Helical" evidence="1">
    <location>
        <begin position="185"/>
        <end position="205"/>
    </location>
</feature>
<protein>
    <submittedName>
        <fullName evidence="2">Uncharacterized protein</fullName>
    </submittedName>
</protein>
<dbReference type="EMBL" id="KI271587">
    <property type="protein sequence ID" value="ERL65294.1"/>
    <property type="molecule type" value="Genomic_DNA"/>
</dbReference>
<accession>U4TM61</accession>
<evidence type="ECO:0000256" key="1">
    <source>
        <dbReference type="SAM" id="Phobius"/>
    </source>
</evidence>
<gene>
    <name evidence="2" type="ORF">L248_2693</name>
</gene>
<dbReference type="STRING" id="1231336.L248_2693"/>
<dbReference type="RefSeq" id="WP_022529280.1">
    <property type="nucleotide sequence ID" value="NZ_KI271587.1"/>
</dbReference>
<sequence>MSWILLWHHLRRHAVERIAALLLFLLFTLSASNDYVLPWIIQPAVTGEQPLLLNSRLISLIALLLLIQIGVLVPSLFVDDILVRVRIGVVPGHLLFVLGSQLIYVACFVGVSSFRVLPATRWHALLAIIIGLFMLLCINEVLAALFTEAIATGLTFLLSVSTIFLHKGPFLLTAAQLSAQSALYWVQELLWLFFILLLIGACYYLRESI</sequence>
<feature type="transmembrane region" description="Helical" evidence="1">
    <location>
        <begin position="120"/>
        <end position="138"/>
    </location>
</feature>
<feature type="transmembrane region" description="Helical" evidence="1">
    <location>
        <begin position="145"/>
        <end position="165"/>
    </location>
</feature>
<organism evidence="2 3">
    <name type="scientific">Schleiferilactobacillus shenzhenensis LY-73</name>
    <dbReference type="NCBI Taxonomy" id="1231336"/>
    <lineage>
        <taxon>Bacteria</taxon>
        <taxon>Bacillati</taxon>
        <taxon>Bacillota</taxon>
        <taxon>Bacilli</taxon>
        <taxon>Lactobacillales</taxon>
        <taxon>Lactobacillaceae</taxon>
        <taxon>Schleiferilactobacillus</taxon>
    </lineage>
</organism>
<dbReference type="Proteomes" id="UP000030647">
    <property type="component" value="Unassembled WGS sequence"/>
</dbReference>
<feature type="transmembrane region" description="Helical" evidence="1">
    <location>
        <begin position="57"/>
        <end position="78"/>
    </location>
</feature>
<reference evidence="3" key="1">
    <citation type="journal article" date="2013" name="Genome Announc.">
        <title>Whole-Genome Sequencing of Lactobacillus shenzhenensis Strain LY-73T.</title>
        <authorList>
            <person name="Lin Z."/>
            <person name="Liu Z."/>
            <person name="Yang R."/>
            <person name="Zou Y."/>
            <person name="Wan D."/>
            <person name="Chen J."/>
            <person name="Guo M."/>
            <person name="Zhao J."/>
            <person name="Fang C."/>
            <person name="Yang R."/>
            <person name="Liu F."/>
        </authorList>
    </citation>
    <scope>NUCLEOTIDE SEQUENCE [LARGE SCALE GENOMIC DNA]</scope>
    <source>
        <strain evidence="3">LY-73</strain>
    </source>
</reference>
<evidence type="ECO:0000313" key="2">
    <source>
        <dbReference type="EMBL" id="ERL65294.1"/>
    </source>
</evidence>
<name>U4TM61_9LACO</name>
<proteinExistence type="predicted"/>
<keyword evidence="3" id="KW-1185">Reference proteome</keyword>
<evidence type="ECO:0000313" key="3">
    <source>
        <dbReference type="Proteomes" id="UP000030647"/>
    </source>
</evidence>
<keyword evidence="1" id="KW-1133">Transmembrane helix</keyword>